<dbReference type="Pfam" id="PF14885">
    <property type="entry name" value="GHL15"/>
    <property type="match status" value="1"/>
</dbReference>
<keyword evidence="2" id="KW-1185">Reference proteome</keyword>
<gene>
    <name evidence="1" type="ORF">EDL96_10840</name>
</gene>
<dbReference type="Proteomes" id="UP000270616">
    <property type="component" value="Unassembled WGS sequence"/>
</dbReference>
<protein>
    <submittedName>
        <fullName evidence="1">Uncharacterized protein</fullName>
    </submittedName>
</protein>
<dbReference type="EMBL" id="RKMF01000014">
    <property type="protein sequence ID" value="ROZ62182.1"/>
    <property type="molecule type" value="Genomic_DNA"/>
</dbReference>
<dbReference type="OrthoDB" id="3248299at2"/>
<name>A0A3N3ZN14_9MICC</name>
<dbReference type="RefSeq" id="WP_123826016.1">
    <property type="nucleotide sequence ID" value="NZ_RKMF01000014.1"/>
</dbReference>
<comment type="caution">
    <text evidence="1">The sequence shown here is derived from an EMBL/GenBank/DDBJ whole genome shotgun (WGS) entry which is preliminary data.</text>
</comment>
<reference evidence="1 2" key="1">
    <citation type="submission" date="2018-10" db="EMBL/GenBank/DDBJ databases">
        <title>Kocuria sp. M5W7-7, whole genome shotgun sequence.</title>
        <authorList>
            <person name="Tuo L."/>
        </authorList>
    </citation>
    <scope>NUCLEOTIDE SEQUENCE [LARGE SCALE GENOMIC DNA]</scope>
    <source>
        <strain evidence="1 2">M5W7-7</strain>
    </source>
</reference>
<evidence type="ECO:0000313" key="1">
    <source>
        <dbReference type="EMBL" id="ROZ62182.1"/>
    </source>
</evidence>
<dbReference type="AlphaFoldDB" id="A0A3N3ZN14"/>
<organism evidence="1 2">
    <name type="scientific">Kocuria soli</name>
    <dbReference type="NCBI Taxonomy" id="2485125"/>
    <lineage>
        <taxon>Bacteria</taxon>
        <taxon>Bacillati</taxon>
        <taxon>Actinomycetota</taxon>
        <taxon>Actinomycetes</taxon>
        <taxon>Micrococcales</taxon>
        <taxon>Micrococcaceae</taxon>
        <taxon>Kocuria</taxon>
    </lineage>
</organism>
<sequence>MSAGSSGLGVDAEAEVHSAREMAGGPAPVVWARRAVSGALGDDGDDVARWASRCRVAVVDAWDLGTAERFKALAPDTRILCRKHLTMADPAETGPRTSSGISYARAEAHGGWFATDRAGQRIGWDEGTGPVHLRVWDPEYRAAWVDAVTAEVRDSPFDGVLAVGDLEATPPLDLPLPDLGSKGQQREAVDNLIHAAGAALVGDGKILVTALGDARRSPDRWSGLARWGGVLEPGWMSTVGGRLLDPGTARQQADRLCQGEEHSLPEDAVAILRTPVPVDLAEEAAEDLVRYGLAAFWVFGGGRGLYAATSPDGSHSHWITDMQWDLGLPLEPPSVVVNLWSRTFSAGWVAVNLASDGRRRRHVTLPTGYLLPDGSRPPEQVVLGPHQGMVLVRDPGTVQI</sequence>
<dbReference type="InterPro" id="IPR029455">
    <property type="entry name" value="GHL15"/>
</dbReference>
<proteinExistence type="predicted"/>
<accession>A0A3N3ZN14</accession>
<evidence type="ECO:0000313" key="2">
    <source>
        <dbReference type="Proteomes" id="UP000270616"/>
    </source>
</evidence>